<feature type="coiled-coil region" evidence="1">
    <location>
        <begin position="333"/>
        <end position="372"/>
    </location>
</feature>
<dbReference type="Proteomes" id="UP000184212">
    <property type="component" value="Unassembled WGS sequence"/>
</dbReference>
<dbReference type="STRING" id="947013.SAMN04488109_2478"/>
<organism evidence="2 3">
    <name type="scientific">Chryseolinea serpens</name>
    <dbReference type="NCBI Taxonomy" id="947013"/>
    <lineage>
        <taxon>Bacteria</taxon>
        <taxon>Pseudomonadati</taxon>
        <taxon>Bacteroidota</taxon>
        <taxon>Cytophagia</taxon>
        <taxon>Cytophagales</taxon>
        <taxon>Fulvivirgaceae</taxon>
        <taxon>Chryseolinea</taxon>
    </lineage>
</organism>
<keyword evidence="1" id="KW-0175">Coiled coil</keyword>
<proteinExistence type="predicted"/>
<keyword evidence="3" id="KW-1185">Reference proteome</keyword>
<dbReference type="RefSeq" id="WP_073134079.1">
    <property type="nucleotide sequence ID" value="NZ_FQWQ01000001.1"/>
</dbReference>
<protein>
    <submittedName>
        <fullName evidence="2">Uncharacterized protein</fullName>
    </submittedName>
</protein>
<evidence type="ECO:0000313" key="3">
    <source>
        <dbReference type="Proteomes" id="UP000184212"/>
    </source>
</evidence>
<reference evidence="2 3" key="1">
    <citation type="submission" date="2016-11" db="EMBL/GenBank/DDBJ databases">
        <authorList>
            <person name="Jaros S."/>
            <person name="Januszkiewicz K."/>
            <person name="Wedrychowicz H."/>
        </authorList>
    </citation>
    <scope>NUCLEOTIDE SEQUENCE [LARGE SCALE GENOMIC DNA]</scope>
    <source>
        <strain evidence="2 3">DSM 24574</strain>
    </source>
</reference>
<dbReference type="EMBL" id="FQWQ01000001">
    <property type="protein sequence ID" value="SHG92063.1"/>
    <property type="molecule type" value="Genomic_DNA"/>
</dbReference>
<dbReference type="OrthoDB" id="9811902at2"/>
<evidence type="ECO:0000256" key="1">
    <source>
        <dbReference type="SAM" id="Coils"/>
    </source>
</evidence>
<dbReference type="AlphaFoldDB" id="A0A1M5NSX5"/>
<accession>A0A1M5NSX5</accession>
<evidence type="ECO:0000313" key="2">
    <source>
        <dbReference type="EMBL" id="SHG92063.1"/>
    </source>
</evidence>
<gene>
    <name evidence="2" type="ORF">SAMN04488109_2478</name>
</gene>
<name>A0A1M5NSX5_9BACT</name>
<sequence length="384" mass="43204">MDQQKAITVNIVNRSYPPNSGMTGESAAELAAYLLDKGIQINALHVDADYRKGTVQKKTIGNSHKIKTFYNGKNKFLRLFSNLYEGISILRKSQSLKPDVTICMTEPPLLNICAALIFKKKQKWILWSMDLFPEALSSGRIVTTSGFIYNFLDRIVLKNKPWHIISLGEYQTRYLQNKFGADVTFTNLPCGIYKETSEGSMNPPSWAENKTKIIFGYCGNIGEAHSTEFITSFIDTLNPERHKLVLALYGSKAKEVLAYAEGKPGVEILGFVNRVDMKYIDVHLASLKKEWVNVCVPSKAVSSVCCGSALLYDGDAESDNWHLLQRAGWRLREENLNEEIASLLKTLDRATVEQKKSEAVKLAEELNEMKNAAFHQIYSKITSL</sequence>